<proteinExistence type="predicted"/>
<evidence type="ECO:0000313" key="1">
    <source>
        <dbReference type="EMBL" id="MBK9981247.1"/>
    </source>
</evidence>
<organism evidence="1 2">
    <name type="scientific">Candidatus Opimibacter skivensis</name>
    <dbReference type="NCBI Taxonomy" id="2982028"/>
    <lineage>
        <taxon>Bacteria</taxon>
        <taxon>Pseudomonadati</taxon>
        <taxon>Bacteroidota</taxon>
        <taxon>Saprospiria</taxon>
        <taxon>Saprospirales</taxon>
        <taxon>Saprospiraceae</taxon>
        <taxon>Candidatus Opimibacter</taxon>
    </lineage>
</organism>
<evidence type="ECO:0000313" key="2">
    <source>
        <dbReference type="Proteomes" id="UP000808337"/>
    </source>
</evidence>
<dbReference type="AlphaFoldDB" id="A0A9D7SSW6"/>
<dbReference type="EMBL" id="JADKGY010000001">
    <property type="protein sequence ID" value="MBK9981247.1"/>
    <property type="molecule type" value="Genomic_DNA"/>
</dbReference>
<accession>A0A9D7SSW6</accession>
<evidence type="ECO:0008006" key="3">
    <source>
        <dbReference type="Google" id="ProtNLM"/>
    </source>
</evidence>
<gene>
    <name evidence="1" type="ORF">IPP15_02280</name>
</gene>
<sequence length="326" mass="37244">MKRNIILFGALVITAILALYFYKTKKDVTTNIDRTESNFAIDDVNTIGRILITNKMGDRSDLKRVGDHWTINDAHKARQTTIDHLLKGINLQHLEHIPNKAAAENIITSMAVNGIHVEIFDLGGKELLSYYVGGVTQDERGTFFLKEGRDQPYCLIQPGFEGGLRARYALQPNDWRDVHFWMEDNDSIDTLKVNYPNQRQLSFIIYRDGNDFGVEPMFSTTPRKNGKVSNKIRSYLTSLSQLACEDFINNAGEKDSVLTMTPFLDMSIIYKDKTSSLRFFPAGPPSTSEFSPPIGRYFVDYKGHDFMIGQHEVMKGAFRSYDYFFE</sequence>
<protein>
    <recommendedName>
        <fullName evidence="3">DUF4340 domain-containing protein</fullName>
    </recommendedName>
</protein>
<reference evidence="1 2" key="1">
    <citation type="submission" date="2020-10" db="EMBL/GenBank/DDBJ databases">
        <title>Connecting structure to function with the recovery of over 1000 high-quality activated sludge metagenome-assembled genomes encoding full-length rRNA genes using long-read sequencing.</title>
        <authorList>
            <person name="Singleton C.M."/>
            <person name="Petriglieri F."/>
            <person name="Kristensen J.M."/>
            <person name="Kirkegaard R.H."/>
            <person name="Michaelsen T.Y."/>
            <person name="Andersen M.H."/>
            <person name="Karst S.M."/>
            <person name="Dueholm M.S."/>
            <person name="Nielsen P.H."/>
            <person name="Albertsen M."/>
        </authorList>
    </citation>
    <scope>NUCLEOTIDE SEQUENCE [LARGE SCALE GENOMIC DNA]</scope>
    <source>
        <strain evidence="1">Ribe_18-Q3-R11-54_MAXAC.273</strain>
    </source>
</reference>
<comment type="caution">
    <text evidence="1">The sequence shown here is derived from an EMBL/GenBank/DDBJ whole genome shotgun (WGS) entry which is preliminary data.</text>
</comment>
<name>A0A9D7SSW6_9BACT</name>
<dbReference type="Proteomes" id="UP000808337">
    <property type="component" value="Unassembled WGS sequence"/>
</dbReference>